<organism evidence="2 3">
    <name type="scientific">Sphingobacterium oryzagri</name>
    <dbReference type="NCBI Taxonomy" id="3025669"/>
    <lineage>
        <taxon>Bacteria</taxon>
        <taxon>Pseudomonadati</taxon>
        <taxon>Bacteroidota</taxon>
        <taxon>Sphingobacteriia</taxon>
        <taxon>Sphingobacteriales</taxon>
        <taxon>Sphingobacteriaceae</taxon>
        <taxon>Sphingobacterium</taxon>
    </lineage>
</organism>
<protein>
    <submittedName>
        <fullName evidence="2">DUF3826 domain-containing protein</fullName>
    </submittedName>
</protein>
<dbReference type="Proteomes" id="UP001221558">
    <property type="component" value="Chromosome"/>
</dbReference>
<name>A0ABY7WHG5_9SPHI</name>
<sequence>MKTKMNICLVLGLLCMLKSTFAQSDREKYLQVITERSDKIIAQLAIADSTTYKQVRAVVVQQYDDINSHHEAREAKIKAVKEKYAGQKKTLDAKRAGLEKKEDRALEKMHAQFLNKLQPLLKAPQIEQIKDGMTYGVLPLTYQAYQDMIPELKVEQKQKILTYLTEARERAMDQPGSREKHQVFGKFKGRINNYLSAEGYDLKEEGKRWEERKAKRQAGG</sequence>
<evidence type="ECO:0000313" key="2">
    <source>
        <dbReference type="EMBL" id="WDF69067.1"/>
    </source>
</evidence>
<dbReference type="InterPro" id="IPR024284">
    <property type="entry name" value="DUF3826"/>
</dbReference>
<feature type="signal peptide" evidence="1">
    <location>
        <begin position="1"/>
        <end position="24"/>
    </location>
</feature>
<keyword evidence="1" id="KW-0732">Signal</keyword>
<evidence type="ECO:0000256" key="1">
    <source>
        <dbReference type="SAM" id="SignalP"/>
    </source>
</evidence>
<dbReference type="EMBL" id="CP117880">
    <property type="protein sequence ID" value="WDF69067.1"/>
    <property type="molecule type" value="Genomic_DNA"/>
</dbReference>
<reference evidence="2 3" key="1">
    <citation type="submission" date="2023-02" db="EMBL/GenBank/DDBJ databases">
        <title>Genome sequence of Sphingobacterium sp. KACC 22765.</title>
        <authorList>
            <person name="Kim S."/>
            <person name="Heo J."/>
            <person name="Kwon S.-W."/>
        </authorList>
    </citation>
    <scope>NUCLEOTIDE SEQUENCE [LARGE SCALE GENOMIC DNA]</scope>
    <source>
        <strain evidence="2 3">KACC 22765</strain>
    </source>
</reference>
<feature type="chain" id="PRO_5047351999" evidence="1">
    <location>
        <begin position="25"/>
        <end position="220"/>
    </location>
</feature>
<evidence type="ECO:0000313" key="3">
    <source>
        <dbReference type="Proteomes" id="UP001221558"/>
    </source>
</evidence>
<dbReference type="Pfam" id="PF12875">
    <property type="entry name" value="DUF3826"/>
    <property type="match status" value="1"/>
</dbReference>
<gene>
    <name evidence="2" type="ORF">PQ465_01510</name>
</gene>
<proteinExistence type="predicted"/>
<dbReference type="RefSeq" id="WP_274267795.1">
    <property type="nucleotide sequence ID" value="NZ_CP117880.1"/>
</dbReference>
<accession>A0ABY7WHG5</accession>
<keyword evidence="3" id="KW-1185">Reference proteome</keyword>